<evidence type="ECO:0008006" key="3">
    <source>
        <dbReference type="Google" id="ProtNLM"/>
    </source>
</evidence>
<evidence type="ECO:0000313" key="1">
    <source>
        <dbReference type="EMBL" id="GAA2410172.1"/>
    </source>
</evidence>
<sequence>MPYFAYRGGAVNATQARVVTAGRSAEEALEPLFGWLRALADDGSPMGVAAGMRATGDGWVSVAELVAPPYDRLGVLIAEAERTWGAPPHVAAALWWKSFSYWTALPVAMGWALNRRVPVLTAGTTMLAVPAAEAGMLIGTSELRAATGDVGAVIADTLVHDVHAPLIDALHALTRVGRRGLWGSVAEALVYPLLSFDVLDDPGGAARTLLESVGEPVAGLVELPALRRRTCCLWVTLPGSEACPTCCVTGQATGKRSAGARA</sequence>
<reference evidence="1 2" key="1">
    <citation type="journal article" date="2019" name="Int. J. Syst. Evol. Microbiol.">
        <title>The Global Catalogue of Microorganisms (GCM) 10K type strain sequencing project: providing services to taxonomists for standard genome sequencing and annotation.</title>
        <authorList>
            <consortium name="The Broad Institute Genomics Platform"/>
            <consortium name="The Broad Institute Genome Sequencing Center for Infectious Disease"/>
            <person name="Wu L."/>
            <person name="Ma J."/>
        </authorList>
    </citation>
    <scope>NUCLEOTIDE SEQUENCE [LARGE SCALE GENOMIC DNA]</scope>
    <source>
        <strain evidence="1 2">JCM 3325</strain>
    </source>
</reference>
<name>A0ABN3IP63_9ACTN</name>
<organism evidence="1 2">
    <name type="scientific">Actinomadura vinacea</name>
    <dbReference type="NCBI Taxonomy" id="115336"/>
    <lineage>
        <taxon>Bacteria</taxon>
        <taxon>Bacillati</taxon>
        <taxon>Actinomycetota</taxon>
        <taxon>Actinomycetes</taxon>
        <taxon>Streptosporangiales</taxon>
        <taxon>Thermomonosporaceae</taxon>
        <taxon>Actinomadura</taxon>
    </lineage>
</organism>
<accession>A0ABN3IP63</accession>
<dbReference type="EMBL" id="BAAARW010000006">
    <property type="protein sequence ID" value="GAA2410172.1"/>
    <property type="molecule type" value="Genomic_DNA"/>
</dbReference>
<protein>
    <recommendedName>
        <fullName evidence="3">(2Fe-2S)-binding protein</fullName>
    </recommendedName>
</protein>
<comment type="caution">
    <text evidence="1">The sequence shown here is derived from an EMBL/GenBank/DDBJ whole genome shotgun (WGS) entry which is preliminary data.</text>
</comment>
<proteinExistence type="predicted"/>
<keyword evidence="2" id="KW-1185">Reference proteome</keyword>
<evidence type="ECO:0000313" key="2">
    <source>
        <dbReference type="Proteomes" id="UP001501231"/>
    </source>
</evidence>
<gene>
    <name evidence="1" type="ORF">GCM10010191_18650</name>
</gene>
<dbReference type="Proteomes" id="UP001501231">
    <property type="component" value="Unassembled WGS sequence"/>
</dbReference>